<sequence>MDINKKLKELENVRMEGNNKVFTMYLNTDPADPDQQGGEWKIHFKNGMRNFEKYLEEANDKEELKNFQLVKKNVEKYMKENEQQQLKGIIVFATADEVVWYADMVQMRLENEFYWQETPELNQFRKLKDTYPKTGIILVQQNEIKVIESYLNQLEDTLSYELDVEEETWRVMQGPRKGNSATGMGSTNLQKDNFEARYEANQQRWYKSIAPKLDKQAKEKKWEKIFVVGEAASSKELEKQMNKTVNEVIQKNMLDHEESKVMKEVLG</sequence>
<organism evidence="1 2">
    <name type="scientific">Oceanobacillus longus</name>
    <dbReference type="NCBI Taxonomy" id="930120"/>
    <lineage>
        <taxon>Bacteria</taxon>
        <taxon>Bacillati</taxon>
        <taxon>Bacillota</taxon>
        <taxon>Bacilli</taxon>
        <taxon>Bacillales</taxon>
        <taxon>Bacillaceae</taxon>
        <taxon>Oceanobacillus</taxon>
    </lineage>
</organism>
<evidence type="ECO:0000313" key="2">
    <source>
        <dbReference type="Proteomes" id="UP001595772"/>
    </source>
</evidence>
<dbReference type="Proteomes" id="UP001595772">
    <property type="component" value="Unassembled WGS sequence"/>
</dbReference>
<gene>
    <name evidence="1" type="ORF">ACFOUV_08130</name>
</gene>
<accession>A0ABV8GYB3</accession>
<dbReference type="EMBL" id="JBHSAO010000006">
    <property type="protein sequence ID" value="MFC4023758.1"/>
    <property type="molecule type" value="Genomic_DNA"/>
</dbReference>
<keyword evidence="2" id="KW-1185">Reference proteome</keyword>
<reference evidence="2" key="1">
    <citation type="journal article" date="2019" name="Int. J. Syst. Evol. Microbiol.">
        <title>The Global Catalogue of Microorganisms (GCM) 10K type strain sequencing project: providing services to taxonomists for standard genome sequencing and annotation.</title>
        <authorList>
            <consortium name="The Broad Institute Genomics Platform"/>
            <consortium name="The Broad Institute Genome Sequencing Center for Infectious Disease"/>
            <person name="Wu L."/>
            <person name="Ma J."/>
        </authorList>
    </citation>
    <scope>NUCLEOTIDE SEQUENCE [LARGE SCALE GENOMIC DNA]</scope>
    <source>
        <strain evidence="2">IBRC-M 10703</strain>
    </source>
</reference>
<protein>
    <submittedName>
        <fullName evidence="1">VLRF1 family aeRF1-type release factor</fullName>
    </submittedName>
</protein>
<proteinExistence type="predicted"/>
<name>A0ABV8GYB3_9BACI</name>
<dbReference type="Pfam" id="PF18846">
    <property type="entry name" value="baeRF_family5"/>
    <property type="match status" value="1"/>
</dbReference>
<comment type="caution">
    <text evidence="1">The sequence shown here is derived from an EMBL/GenBank/DDBJ whole genome shotgun (WGS) entry which is preliminary data.</text>
</comment>
<dbReference type="InterPro" id="IPR040983">
    <property type="entry name" value="Bact_RF_family5"/>
</dbReference>
<dbReference type="RefSeq" id="WP_379496589.1">
    <property type="nucleotide sequence ID" value="NZ_JBHSAO010000006.1"/>
</dbReference>
<evidence type="ECO:0000313" key="1">
    <source>
        <dbReference type="EMBL" id="MFC4023758.1"/>
    </source>
</evidence>